<dbReference type="Gramene" id="Kaladp0081s0345.1.v1.1">
    <property type="protein sequence ID" value="Kaladp0081s0345.1.v1.1"/>
    <property type="gene ID" value="Kaladp0081s0345.v1.1"/>
</dbReference>
<keyword evidence="5" id="KW-1185">Reference proteome</keyword>
<accession>A0A7N0URK7</accession>
<name>A0A7N0URK7_KALFE</name>
<organism evidence="4 5">
    <name type="scientific">Kalanchoe fedtschenkoi</name>
    <name type="common">Lavender scallops</name>
    <name type="synonym">South American air plant</name>
    <dbReference type="NCBI Taxonomy" id="63787"/>
    <lineage>
        <taxon>Eukaryota</taxon>
        <taxon>Viridiplantae</taxon>
        <taxon>Streptophyta</taxon>
        <taxon>Embryophyta</taxon>
        <taxon>Tracheophyta</taxon>
        <taxon>Spermatophyta</taxon>
        <taxon>Magnoliopsida</taxon>
        <taxon>eudicotyledons</taxon>
        <taxon>Gunneridae</taxon>
        <taxon>Pentapetalae</taxon>
        <taxon>Saxifragales</taxon>
        <taxon>Crassulaceae</taxon>
        <taxon>Kalanchoe</taxon>
    </lineage>
</organism>
<dbReference type="GO" id="GO:0005737">
    <property type="term" value="C:cytoplasm"/>
    <property type="evidence" value="ECO:0007669"/>
    <property type="project" value="TreeGrafter"/>
</dbReference>
<dbReference type="GO" id="GO:0002953">
    <property type="term" value="F:5'-deoxynucleotidase activity"/>
    <property type="evidence" value="ECO:0007669"/>
    <property type="project" value="InterPro"/>
</dbReference>
<dbReference type="PANTHER" id="PTHR11845:SF13">
    <property type="entry name" value="5'-DEOXYNUCLEOTIDASE HDDC2"/>
    <property type="match status" value="1"/>
</dbReference>
<evidence type="ECO:0000256" key="2">
    <source>
        <dbReference type="ARBA" id="ARBA00022801"/>
    </source>
</evidence>
<proteinExistence type="predicted"/>
<dbReference type="EnsemblPlants" id="Kaladp0081s0345.1.v1.1">
    <property type="protein sequence ID" value="Kaladp0081s0345.1.v1.1"/>
    <property type="gene ID" value="Kaladp0081s0345.v1.1"/>
</dbReference>
<dbReference type="Proteomes" id="UP000594263">
    <property type="component" value="Unplaced"/>
</dbReference>
<dbReference type="Pfam" id="PF13023">
    <property type="entry name" value="HD_3"/>
    <property type="match status" value="1"/>
</dbReference>
<evidence type="ECO:0000256" key="1">
    <source>
        <dbReference type="ARBA" id="ARBA00022723"/>
    </source>
</evidence>
<feature type="domain" description="HD" evidence="3">
    <location>
        <begin position="44"/>
        <end position="91"/>
    </location>
</feature>
<sequence length="112" mass="12780">MVDGCQSYVVDEDENVYNCRTSDFPWSSQNLSLFSYRSSSNGSLKRSKSEYEDNSSKEANLVEDFDKVEMILQGLEYEKEQGELDSFFQSMADKFQIVTGKACAAEINLRRA</sequence>
<dbReference type="GO" id="GO:0046872">
    <property type="term" value="F:metal ion binding"/>
    <property type="evidence" value="ECO:0007669"/>
    <property type="project" value="UniProtKB-KW"/>
</dbReference>
<reference evidence="4" key="1">
    <citation type="submission" date="2021-01" db="UniProtKB">
        <authorList>
            <consortium name="EnsemblPlants"/>
        </authorList>
    </citation>
    <scope>IDENTIFICATION</scope>
</reference>
<evidence type="ECO:0000259" key="3">
    <source>
        <dbReference type="Pfam" id="PF13023"/>
    </source>
</evidence>
<dbReference type="SUPFAM" id="SSF109604">
    <property type="entry name" value="HD-domain/PDEase-like"/>
    <property type="match status" value="1"/>
</dbReference>
<dbReference type="AlphaFoldDB" id="A0A7N0URK7"/>
<keyword evidence="2" id="KW-0378">Hydrolase</keyword>
<dbReference type="InterPro" id="IPR039356">
    <property type="entry name" value="YfbR/HDDC2"/>
</dbReference>
<evidence type="ECO:0000313" key="5">
    <source>
        <dbReference type="Proteomes" id="UP000594263"/>
    </source>
</evidence>
<dbReference type="PANTHER" id="PTHR11845">
    <property type="entry name" value="5'-DEOXYNUCLEOTIDASE HDDC2"/>
    <property type="match status" value="1"/>
</dbReference>
<dbReference type="Gene3D" id="1.10.3210.10">
    <property type="entry name" value="Hypothetical protein af1432"/>
    <property type="match status" value="1"/>
</dbReference>
<keyword evidence="1" id="KW-0479">Metal-binding</keyword>
<protein>
    <recommendedName>
        <fullName evidence="3">HD domain-containing protein</fullName>
    </recommendedName>
</protein>
<evidence type="ECO:0000313" key="4">
    <source>
        <dbReference type="EnsemblPlants" id="Kaladp0081s0345.1.v1.1"/>
    </source>
</evidence>
<dbReference type="InterPro" id="IPR006674">
    <property type="entry name" value="HD_domain"/>
</dbReference>